<protein>
    <submittedName>
        <fullName evidence="1">Uncharacterized protein</fullName>
    </submittedName>
</protein>
<accession>I1DZH9</accession>
<gene>
    <name evidence="1" type="ORF">RNAN_2463</name>
</gene>
<name>I1DZH9_9GAMM</name>
<comment type="caution">
    <text evidence="1">The sequence shown here is derived from an EMBL/GenBank/DDBJ whole genome shotgun (WGS) entry which is preliminary data.</text>
</comment>
<dbReference type="STRING" id="562729.RNAN_2463"/>
<keyword evidence="2" id="KW-1185">Reference proteome</keyword>
<organism evidence="1 2">
    <name type="scientific">Rheinheimera nanhaiensis E407-8</name>
    <dbReference type="NCBI Taxonomy" id="562729"/>
    <lineage>
        <taxon>Bacteria</taxon>
        <taxon>Pseudomonadati</taxon>
        <taxon>Pseudomonadota</taxon>
        <taxon>Gammaproteobacteria</taxon>
        <taxon>Chromatiales</taxon>
        <taxon>Chromatiaceae</taxon>
        <taxon>Rheinheimera</taxon>
    </lineage>
</organism>
<sequence length="43" mass="4554">MAGVVCQLADRSVSQGRNITAHFAVPGGWNIAYLPATGSRMLH</sequence>
<dbReference type="AlphaFoldDB" id="I1DZH9"/>
<evidence type="ECO:0000313" key="1">
    <source>
        <dbReference type="EMBL" id="GAB59457.1"/>
    </source>
</evidence>
<evidence type="ECO:0000313" key="2">
    <source>
        <dbReference type="Proteomes" id="UP000004374"/>
    </source>
</evidence>
<reference evidence="1 2" key="1">
    <citation type="journal article" date="2012" name="J. Bacteriol.">
        <title>Genome Sequence of the Protease-Producing Bacterium Rheinheimera nanhaiensis E407-8T, Isolated from Deep-Sea Sediment of the South China Sea.</title>
        <authorList>
            <person name="Zhang X.-Y."/>
            <person name="Zhang Y.-J."/>
            <person name="Qin Q.-L."/>
            <person name="Xie B.-B."/>
            <person name="Chen X.-L."/>
            <person name="Zhou B.-C."/>
            <person name="Zhang Y.-Z."/>
        </authorList>
    </citation>
    <scope>NUCLEOTIDE SEQUENCE [LARGE SCALE GENOMIC DNA]</scope>
    <source>
        <strain evidence="1 2">E407-8</strain>
    </source>
</reference>
<proteinExistence type="predicted"/>
<dbReference type="Proteomes" id="UP000004374">
    <property type="component" value="Unassembled WGS sequence"/>
</dbReference>
<dbReference type="EMBL" id="BAFK01000013">
    <property type="protein sequence ID" value="GAB59457.1"/>
    <property type="molecule type" value="Genomic_DNA"/>
</dbReference>